<dbReference type="Proteomes" id="UP000078046">
    <property type="component" value="Unassembled WGS sequence"/>
</dbReference>
<protein>
    <submittedName>
        <fullName evidence="1">Uncharacterized protein</fullName>
    </submittedName>
</protein>
<dbReference type="OrthoDB" id="2194794at2759"/>
<dbReference type="AlphaFoldDB" id="A0A177AWL7"/>
<gene>
    <name evidence="1" type="ORF">A3Q56_05860</name>
</gene>
<sequence>MAWYHYIAGFLPVVSRIRDPLMPSKSKKIIVNKTLERLSIPRTSVLNIVHKFLRTGNAISSIDVSRVDDIFLDEVGFAVIRISPYLGVAAARSRNISVFAAMNKHGMIFHSRNISVLVAMNKHGMIFYSI</sequence>
<comment type="caution">
    <text evidence="1">The sequence shown here is derived from an EMBL/GenBank/DDBJ whole genome shotgun (WGS) entry which is preliminary data.</text>
</comment>
<name>A0A177AWL7_9BILA</name>
<keyword evidence="2" id="KW-1185">Reference proteome</keyword>
<dbReference type="EMBL" id="LWCA01000938">
    <property type="protein sequence ID" value="OAF66418.1"/>
    <property type="molecule type" value="Genomic_DNA"/>
</dbReference>
<accession>A0A177AWL7</accession>
<proteinExistence type="predicted"/>
<evidence type="ECO:0000313" key="1">
    <source>
        <dbReference type="EMBL" id="OAF66418.1"/>
    </source>
</evidence>
<organism evidence="1 2">
    <name type="scientific">Intoshia linei</name>
    <dbReference type="NCBI Taxonomy" id="1819745"/>
    <lineage>
        <taxon>Eukaryota</taxon>
        <taxon>Metazoa</taxon>
        <taxon>Spiralia</taxon>
        <taxon>Lophotrochozoa</taxon>
        <taxon>Mesozoa</taxon>
        <taxon>Orthonectida</taxon>
        <taxon>Rhopaluridae</taxon>
        <taxon>Intoshia</taxon>
    </lineage>
</organism>
<evidence type="ECO:0000313" key="2">
    <source>
        <dbReference type="Proteomes" id="UP000078046"/>
    </source>
</evidence>
<reference evidence="1 2" key="1">
    <citation type="submission" date="2016-04" db="EMBL/GenBank/DDBJ databases">
        <title>The genome of Intoshia linei affirms orthonectids as highly simplified spiralians.</title>
        <authorList>
            <person name="Mikhailov K.V."/>
            <person name="Slusarev G.S."/>
            <person name="Nikitin M.A."/>
            <person name="Logacheva M.D."/>
            <person name="Penin A."/>
            <person name="Aleoshin V."/>
            <person name="Panchin Y.V."/>
        </authorList>
    </citation>
    <scope>NUCLEOTIDE SEQUENCE [LARGE SCALE GENOMIC DNA]</scope>
    <source>
        <strain evidence="1">Intl2013</strain>
        <tissue evidence="1">Whole animal</tissue>
    </source>
</reference>